<keyword evidence="1" id="KW-0472">Membrane</keyword>
<evidence type="ECO:0000313" key="2">
    <source>
        <dbReference type="EMBL" id="RCV61324.1"/>
    </source>
</evidence>
<feature type="transmembrane region" description="Helical" evidence="1">
    <location>
        <begin position="42"/>
        <end position="65"/>
    </location>
</feature>
<evidence type="ECO:0000256" key="1">
    <source>
        <dbReference type="SAM" id="Phobius"/>
    </source>
</evidence>
<feature type="transmembrane region" description="Helical" evidence="1">
    <location>
        <begin position="12"/>
        <end position="36"/>
    </location>
</feature>
<evidence type="ECO:0000313" key="3">
    <source>
        <dbReference type="Proteomes" id="UP000253318"/>
    </source>
</evidence>
<dbReference type="EMBL" id="QEIN01000022">
    <property type="protein sequence ID" value="RCV61324.1"/>
    <property type="molecule type" value="Genomic_DNA"/>
</dbReference>
<sequence length="209" mass="20469">MKEIHLHEIRRCGPAAIVLPLLGAFVAVAAVGAASTRGPGPAGWAVAGATAGLPLLAGAAVVSVLDRERSFELLAGTPVPVPTTMRRRLAVVAGCVTAGALAVASAASAAGAVGGPAAAVLLLPAMLAPALLVGGTAAWAWTRRRSAAPASGAAVAVWLGHTAWWAPSVPDGLAWAVAAAVGAVLLRSGARAIADMERLPPGGAGSWRG</sequence>
<feature type="transmembrane region" description="Helical" evidence="1">
    <location>
        <begin position="117"/>
        <end position="140"/>
    </location>
</feature>
<organism evidence="2 3">
    <name type="scientific">Marinitenerispora sediminis</name>
    <dbReference type="NCBI Taxonomy" id="1931232"/>
    <lineage>
        <taxon>Bacteria</taxon>
        <taxon>Bacillati</taxon>
        <taxon>Actinomycetota</taxon>
        <taxon>Actinomycetes</taxon>
        <taxon>Streptosporangiales</taxon>
        <taxon>Nocardiopsidaceae</taxon>
        <taxon>Marinitenerispora</taxon>
    </lineage>
</organism>
<dbReference type="AlphaFoldDB" id="A0A368T9N3"/>
<dbReference type="Proteomes" id="UP000253318">
    <property type="component" value="Unassembled WGS sequence"/>
</dbReference>
<dbReference type="RefSeq" id="WP_114397110.1">
    <property type="nucleotide sequence ID" value="NZ_QEIM01000027.1"/>
</dbReference>
<accession>A0A368T9N3</accession>
<comment type="caution">
    <text evidence="2">The sequence shown here is derived from an EMBL/GenBank/DDBJ whole genome shotgun (WGS) entry which is preliminary data.</text>
</comment>
<protein>
    <submittedName>
        <fullName evidence="2">Uncharacterized protein</fullName>
    </submittedName>
</protein>
<feature type="transmembrane region" description="Helical" evidence="1">
    <location>
        <begin position="172"/>
        <end position="190"/>
    </location>
</feature>
<name>A0A368T9N3_9ACTN</name>
<gene>
    <name evidence="2" type="ORF">DEF24_04615</name>
</gene>
<reference evidence="2 3" key="1">
    <citation type="submission" date="2018-04" db="EMBL/GenBank/DDBJ databases">
        <title>Novel actinobacteria from marine sediment.</title>
        <authorList>
            <person name="Ng Z.Y."/>
            <person name="Tan G.Y.A."/>
        </authorList>
    </citation>
    <scope>NUCLEOTIDE SEQUENCE [LARGE SCALE GENOMIC DNA]</scope>
    <source>
        <strain evidence="2 3">TPS81</strain>
    </source>
</reference>
<keyword evidence="1" id="KW-1133">Transmembrane helix</keyword>
<keyword evidence="1" id="KW-0812">Transmembrane</keyword>
<keyword evidence="3" id="KW-1185">Reference proteome</keyword>
<proteinExistence type="predicted"/>
<feature type="transmembrane region" description="Helical" evidence="1">
    <location>
        <begin position="89"/>
        <end position="111"/>
    </location>
</feature>
<feature type="transmembrane region" description="Helical" evidence="1">
    <location>
        <begin position="147"/>
        <end position="166"/>
    </location>
</feature>